<dbReference type="AlphaFoldDB" id="A0A975DEN0"/>
<dbReference type="Pfam" id="PF13847">
    <property type="entry name" value="Methyltransf_31"/>
    <property type="match status" value="1"/>
</dbReference>
<dbReference type="InterPro" id="IPR019874">
    <property type="entry name" value="RF_methyltr_PrmC"/>
</dbReference>
<dbReference type="PROSITE" id="PS00092">
    <property type="entry name" value="N6_MTASE"/>
    <property type="match status" value="1"/>
</dbReference>
<name>A0A975DEN0_9GAMM</name>
<evidence type="ECO:0000256" key="2">
    <source>
        <dbReference type="ARBA" id="ARBA00022679"/>
    </source>
</evidence>
<dbReference type="GO" id="GO:0102559">
    <property type="term" value="F:peptide chain release factor N(5)-glutamine methyltransferase activity"/>
    <property type="evidence" value="ECO:0007669"/>
    <property type="project" value="UniProtKB-EC"/>
</dbReference>
<keyword evidence="3 5" id="KW-0949">S-adenosyl-L-methionine</keyword>
<dbReference type="InterPro" id="IPR029063">
    <property type="entry name" value="SAM-dependent_MTases_sf"/>
</dbReference>
<dbReference type="SUPFAM" id="SSF53335">
    <property type="entry name" value="S-adenosyl-L-methionine-dependent methyltransferases"/>
    <property type="match status" value="1"/>
</dbReference>
<dbReference type="Gene3D" id="3.40.50.150">
    <property type="entry name" value="Vaccinia Virus protein VP39"/>
    <property type="match status" value="1"/>
</dbReference>
<evidence type="ECO:0000256" key="3">
    <source>
        <dbReference type="ARBA" id="ARBA00022691"/>
    </source>
</evidence>
<feature type="binding site" evidence="5">
    <location>
        <position position="143"/>
    </location>
    <ligand>
        <name>S-adenosyl-L-methionine</name>
        <dbReference type="ChEBI" id="CHEBI:59789"/>
    </ligand>
</feature>
<dbReference type="FunFam" id="3.40.50.150:FF:000053">
    <property type="entry name" value="Release factor glutamine methyltransferase"/>
    <property type="match status" value="1"/>
</dbReference>
<evidence type="ECO:0000259" key="6">
    <source>
        <dbReference type="Pfam" id="PF13847"/>
    </source>
</evidence>
<dbReference type="PANTHER" id="PTHR18895:SF74">
    <property type="entry name" value="MTRF1L RELEASE FACTOR GLUTAMINE METHYLTRANSFERASE"/>
    <property type="match status" value="1"/>
</dbReference>
<feature type="binding site" evidence="5">
    <location>
        <begin position="120"/>
        <end position="124"/>
    </location>
    <ligand>
        <name>S-adenosyl-L-methionine</name>
        <dbReference type="ChEBI" id="CHEBI:59789"/>
    </ligand>
</feature>
<dbReference type="PANTHER" id="PTHR18895">
    <property type="entry name" value="HEMK METHYLTRANSFERASE"/>
    <property type="match status" value="1"/>
</dbReference>
<dbReference type="Proteomes" id="UP000682739">
    <property type="component" value="Chromosome"/>
</dbReference>
<dbReference type="Gene3D" id="1.10.8.10">
    <property type="entry name" value="DNA helicase RuvA subunit, C-terminal domain"/>
    <property type="match status" value="1"/>
</dbReference>
<evidence type="ECO:0000259" key="7">
    <source>
        <dbReference type="Pfam" id="PF17827"/>
    </source>
</evidence>
<keyword evidence="2 5" id="KW-0808">Transferase</keyword>
<dbReference type="InterPro" id="IPR004556">
    <property type="entry name" value="HemK-like"/>
</dbReference>
<evidence type="ECO:0000256" key="5">
    <source>
        <dbReference type="HAMAP-Rule" id="MF_02126"/>
    </source>
</evidence>
<dbReference type="EC" id="2.1.1.297" evidence="5"/>
<reference evidence="8" key="1">
    <citation type="submission" date="2021-03" db="EMBL/GenBank/DDBJ databases">
        <title>Description of Psychrosphaera ytuae sp. nov. isolated from deep sea sediment of South China Sea.</title>
        <authorList>
            <person name="Zhang J."/>
            <person name="Xu X.-D."/>
        </authorList>
    </citation>
    <scope>NUCLEOTIDE SEQUENCE</scope>
    <source>
        <strain evidence="8">MTZ26</strain>
    </source>
</reference>
<dbReference type="NCBIfam" id="TIGR00536">
    <property type="entry name" value="hemK_fam"/>
    <property type="match status" value="1"/>
</dbReference>
<comment type="function">
    <text evidence="5">Methylates the class 1 translation termination release factors RF1/PrfA and RF2/PrfB on the glutamine residue of the universally conserved GGQ motif.</text>
</comment>
<proteinExistence type="inferred from homology"/>
<evidence type="ECO:0000256" key="4">
    <source>
        <dbReference type="ARBA" id="ARBA00048391"/>
    </source>
</evidence>
<comment type="similarity">
    <text evidence="5">Belongs to the protein N5-glutamine methyltransferase family. PrmC subfamily.</text>
</comment>
<feature type="domain" description="Methyltransferase" evidence="6">
    <location>
        <begin position="114"/>
        <end position="243"/>
    </location>
</feature>
<feature type="binding site" evidence="5">
    <location>
        <position position="171"/>
    </location>
    <ligand>
        <name>S-adenosyl-L-methionine</name>
        <dbReference type="ChEBI" id="CHEBI:59789"/>
    </ligand>
</feature>
<dbReference type="HAMAP" id="MF_02126">
    <property type="entry name" value="RF_methyltr_PrmC"/>
    <property type="match status" value="1"/>
</dbReference>
<protein>
    <recommendedName>
        <fullName evidence="5">Release factor glutamine methyltransferase</fullName>
        <shortName evidence="5">RF MTase</shortName>
        <ecNumber evidence="5">2.1.1.297</ecNumber>
    </recommendedName>
    <alternativeName>
        <fullName evidence="5">N5-glutamine methyltransferase PrmC</fullName>
    </alternativeName>
    <alternativeName>
        <fullName evidence="5">Protein-(glutamine-N5) MTase PrmC</fullName>
    </alternativeName>
    <alternativeName>
        <fullName evidence="5">Protein-glutamine N-methyltransferase PrmC</fullName>
    </alternativeName>
</protein>
<evidence type="ECO:0000313" key="8">
    <source>
        <dbReference type="EMBL" id="QTH65259.1"/>
    </source>
</evidence>
<feature type="domain" description="Release factor glutamine methyltransferase N-terminal" evidence="7">
    <location>
        <begin position="5"/>
        <end position="72"/>
    </location>
</feature>
<dbReference type="KEGG" id="psym:J1N51_02905"/>
<dbReference type="InterPro" id="IPR050320">
    <property type="entry name" value="N5-glutamine_MTase"/>
</dbReference>
<dbReference type="GO" id="GO:0003676">
    <property type="term" value="F:nucleic acid binding"/>
    <property type="evidence" value="ECO:0007669"/>
    <property type="project" value="InterPro"/>
</dbReference>
<dbReference type="Pfam" id="PF17827">
    <property type="entry name" value="PrmC_N"/>
    <property type="match status" value="1"/>
</dbReference>
<keyword evidence="9" id="KW-1185">Reference proteome</keyword>
<feature type="binding site" evidence="5">
    <location>
        <begin position="186"/>
        <end position="189"/>
    </location>
    <ligand>
        <name>substrate</name>
    </ligand>
</feature>
<organism evidence="8 9">
    <name type="scientific">Psychrosphaera ytuae</name>
    <dbReference type="NCBI Taxonomy" id="2820710"/>
    <lineage>
        <taxon>Bacteria</taxon>
        <taxon>Pseudomonadati</taxon>
        <taxon>Pseudomonadota</taxon>
        <taxon>Gammaproteobacteria</taxon>
        <taxon>Alteromonadales</taxon>
        <taxon>Pseudoalteromonadaceae</taxon>
        <taxon>Psychrosphaera</taxon>
    </lineage>
</organism>
<dbReference type="InterPro" id="IPR025714">
    <property type="entry name" value="Methyltranfer_dom"/>
</dbReference>
<keyword evidence="1 5" id="KW-0489">Methyltransferase</keyword>
<dbReference type="InterPro" id="IPR002052">
    <property type="entry name" value="DNA_methylase_N6_adenine_CS"/>
</dbReference>
<feature type="binding site" evidence="5">
    <location>
        <position position="186"/>
    </location>
    <ligand>
        <name>S-adenosyl-L-methionine</name>
        <dbReference type="ChEBI" id="CHEBI:59789"/>
    </ligand>
</feature>
<dbReference type="CDD" id="cd02440">
    <property type="entry name" value="AdoMet_MTases"/>
    <property type="match status" value="1"/>
</dbReference>
<dbReference type="GO" id="GO:0032259">
    <property type="term" value="P:methylation"/>
    <property type="evidence" value="ECO:0007669"/>
    <property type="project" value="UniProtKB-KW"/>
</dbReference>
<dbReference type="InterPro" id="IPR040758">
    <property type="entry name" value="PrmC_N"/>
</dbReference>
<dbReference type="EMBL" id="CP072110">
    <property type="protein sequence ID" value="QTH65259.1"/>
    <property type="molecule type" value="Genomic_DNA"/>
</dbReference>
<evidence type="ECO:0000313" key="9">
    <source>
        <dbReference type="Proteomes" id="UP000682739"/>
    </source>
</evidence>
<gene>
    <name evidence="5 8" type="primary">prmC</name>
    <name evidence="8" type="ORF">J1N51_02905</name>
</gene>
<sequence length="279" mass="31352">MAFVITQAAQLLSDVSDTAKLDAEILLCHVLQQNKTYLITWSDRQLTEQEHCQFNILVAERQKGRPVAHLIGHRAFWTLDLEVNDSTLIPRPDTEVLVETVLAELGEHNINQSLSGLDLGTGTGAIALALSYELPNSHWLGVDFNQQAVELSKRNKKRNNIDNCDFVQSDWFTNVPPQKFDLIVSNPPYIDPDDIHLNQGDVRFEPLSALIAKDKGLSDIKHIVNAATEYLKPNGLLVIEHGYDQGKAVQAIFIQNRFTKVKTIKDLGQNDRITIGYFL</sequence>
<dbReference type="NCBIfam" id="TIGR03534">
    <property type="entry name" value="RF_mod_PrmC"/>
    <property type="match status" value="1"/>
</dbReference>
<accession>A0A975DEN0</accession>
<evidence type="ECO:0000256" key="1">
    <source>
        <dbReference type="ARBA" id="ARBA00022603"/>
    </source>
</evidence>
<comment type="catalytic activity">
    <reaction evidence="4 5">
        <text>L-glutaminyl-[peptide chain release factor] + S-adenosyl-L-methionine = N(5)-methyl-L-glutaminyl-[peptide chain release factor] + S-adenosyl-L-homocysteine + H(+)</text>
        <dbReference type="Rhea" id="RHEA:42896"/>
        <dbReference type="Rhea" id="RHEA-COMP:10271"/>
        <dbReference type="Rhea" id="RHEA-COMP:10272"/>
        <dbReference type="ChEBI" id="CHEBI:15378"/>
        <dbReference type="ChEBI" id="CHEBI:30011"/>
        <dbReference type="ChEBI" id="CHEBI:57856"/>
        <dbReference type="ChEBI" id="CHEBI:59789"/>
        <dbReference type="ChEBI" id="CHEBI:61891"/>
        <dbReference type="EC" id="2.1.1.297"/>
    </reaction>
</comment>